<feature type="transmembrane region" description="Helical" evidence="10">
    <location>
        <begin position="62"/>
        <end position="87"/>
    </location>
</feature>
<dbReference type="SUPFAM" id="SSF103491">
    <property type="entry name" value="Preprotein translocase SecY subunit"/>
    <property type="match status" value="1"/>
</dbReference>
<dbReference type="InterPro" id="IPR023201">
    <property type="entry name" value="SecY_dom_sf"/>
</dbReference>
<dbReference type="AlphaFoldDB" id="A0A9P5VJX0"/>
<comment type="similarity">
    <text evidence="2 9">Belongs to the SecY/SEC61-alpha family.</text>
</comment>
<keyword evidence="5" id="KW-0653">Protein transport</keyword>
<evidence type="ECO:0000256" key="10">
    <source>
        <dbReference type="SAM" id="Phobius"/>
    </source>
</evidence>
<dbReference type="GO" id="GO:0012505">
    <property type="term" value="C:endomembrane system"/>
    <property type="evidence" value="ECO:0007669"/>
    <property type="project" value="UniProtKB-SubCell"/>
</dbReference>
<keyword evidence="6 10" id="KW-1133">Transmembrane helix</keyword>
<feature type="domain" description="Translocon Sec61/SecY plug" evidence="11">
    <location>
        <begin position="28"/>
        <end position="62"/>
    </location>
</feature>
<protein>
    <submittedName>
        <fullName evidence="12">Translocon subunit</fullName>
    </submittedName>
</protein>
<evidence type="ECO:0000256" key="5">
    <source>
        <dbReference type="ARBA" id="ARBA00022927"/>
    </source>
</evidence>
<evidence type="ECO:0000256" key="9">
    <source>
        <dbReference type="RuleBase" id="RU004349"/>
    </source>
</evidence>
<keyword evidence="8 10" id="KW-0472">Membrane</keyword>
<dbReference type="PANTHER" id="PTHR10906">
    <property type="entry name" value="SECY/SEC61-ALPHA FAMILY MEMBER"/>
    <property type="match status" value="1"/>
</dbReference>
<name>A0A9P5VJX0_9FUNG</name>
<keyword evidence="13" id="KW-1185">Reference proteome</keyword>
<keyword evidence="3" id="KW-0813">Transport</keyword>
<comment type="subcellular location">
    <subcellularLocation>
        <location evidence="1">Endomembrane system</location>
        <topology evidence="1">Multi-pass membrane protein</topology>
    </subcellularLocation>
</comment>
<dbReference type="EMBL" id="JAAAUY010000582">
    <property type="protein sequence ID" value="KAF9328252.1"/>
    <property type="molecule type" value="Genomic_DNA"/>
</dbReference>
<evidence type="ECO:0000259" key="11">
    <source>
        <dbReference type="Pfam" id="PF10559"/>
    </source>
</evidence>
<dbReference type="Pfam" id="PF10559">
    <property type="entry name" value="Plug_translocon"/>
    <property type="match status" value="1"/>
</dbReference>
<evidence type="ECO:0000256" key="3">
    <source>
        <dbReference type="ARBA" id="ARBA00022448"/>
    </source>
</evidence>
<organism evidence="12 13">
    <name type="scientific">Podila minutissima</name>
    <dbReference type="NCBI Taxonomy" id="64525"/>
    <lineage>
        <taxon>Eukaryota</taxon>
        <taxon>Fungi</taxon>
        <taxon>Fungi incertae sedis</taxon>
        <taxon>Mucoromycota</taxon>
        <taxon>Mortierellomycotina</taxon>
        <taxon>Mortierellomycetes</taxon>
        <taxon>Mortierellales</taxon>
        <taxon>Mortierellaceae</taxon>
        <taxon>Podila</taxon>
    </lineage>
</organism>
<dbReference type="InterPro" id="IPR002208">
    <property type="entry name" value="SecY/SEC61-alpha"/>
</dbReference>
<evidence type="ECO:0000313" key="13">
    <source>
        <dbReference type="Proteomes" id="UP000696485"/>
    </source>
</evidence>
<evidence type="ECO:0000313" key="12">
    <source>
        <dbReference type="EMBL" id="KAF9328252.1"/>
    </source>
</evidence>
<evidence type="ECO:0000256" key="2">
    <source>
        <dbReference type="ARBA" id="ARBA00005751"/>
    </source>
</evidence>
<keyword evidence="4 10" id="KW-0812">Transmembrane</keyword>
<comment type="caution">
    <text evidence="12">The sequence shown here is derived from an EMBL/GenBank/DDBJ whole genome shotgun (WGS) entry which is preliminary data.</text>
</comment>
<reference evidence="12" key="1">
    <citation type="journal article" date="2020" name="Fungal Divers.">
        <title>Resolving the Mortierellaceae phylogeny through synthesis of multi-gene phylogenetics and phylogenomics.</title>
        <authorList>
            <person name="Vandepol N."/>
            <person name="Liber J."/>
            <person name="Desiro A."/>
            <person name="Na H."/>
            <person name="Kennedy M."/>
            <person name="Barry K."/>
            <person name="Grigoriev I.V."/>
            <person name="Miller A.N."/>
            <person name="O'Donnell K."/>
            <person name="Stajich J.E."/>
            <person name="Bonito G."/>
        </authorList>
    </citation>
    <scope>NUCLEOTIDE SEQUENCE</scope>
    <source>
        <strain evidence="12">NVP1</strain>
    </source>
</reference>
<keyword evidence="7" id="KW-0811">Translocation</keyword>
<dbReference type="Proteomes" id="UP000696485">
    <property type="component" value="Unassembled WGS sequence"/>
</dbReference>
<dbReference type="Pfam" id="PF00344">
    <property type="entry name" value="SecY"/>
    <property type="match status" value="1"/>
</dbReference>
<evidence type="ECO:0000256" key="6">
    <source>
        <dbReference type="ARBA" id="ARBA00022989"/>
    </source>
</evidence>
<evidence type="ECO:0000256" key="1">
    <source>
        <dbReference type="ARBA" id="ARBA00004127"/>
    </source>
</evidence>
<dbReference type="PROSITE" id="PS00755">
    <property type="entry name" value="SECY_1"/>
    <property type="match status" value="1"/>
</dbReference>
<dbReference type="InterPro" id="IPR019561">
    <property type="entry name" value="Translocon_Sec61/SecY_plug_dom"/>
</dbReference>
<proteinExistence type="inferred from homology"/>
<dbReference type="Gene3D" id="1.10.3370.10">
    <property type="entry name" value="SecY subunit domain"/>
    <property type="match status" value="1"/>
</dbReference>
<evidence type="ECO:0000256" key="8">
    <source>
        <dbReference type="ARBA" id="ARBA00023136"/>
    </source>
</evidence>
<evidence type="ECO:0000256" key="4">
    <source>
        <dbReference type="ARBA" id="ARBA00022692"/>
    </source>
</evidence>
<dbReference type="InterPro" id="IPR030659">
    <property type="entry name" value="SecY_CS"/>
</dbReference>
<sequence>MAVLPEIAAPERKIPFRQKVLWTAVTLFIFLVCSQVPLYGIMSSDSSDPLYWMRAILASNRGTLMELGITPIVTSGMFMQLLAGANLIEVDYSLKEDRSLFNGAQKLFAVLIAFGQATVSVMNGLYGPPSELGAGICLLLILQL</sequence>
<accession>A0A9P5VJX0</accession>
<gene>
    <name evidence="12" type="primary">SEC61_3</name>
    <name evidence="12" type="ORF">BG006_008527</name>
</gene>
<dbReference type="GO" id="GO:0016020">
    <property type="term" value="C:membrane"/>
    <property type="evidence" value="ECO:0007669"/>
    <property type="project" value="InterPro"/>
</dbReference>
<feature type="transmembrane region" description="Helical" evidence="10">
    <location>
        <begin position="20"/>
        <end position="42"/>
    </location>
</feature>
<feature type="non-terminal residue" evidence="12">
    <location>
        <position position="1"/>
    </location>
</feature>
<evidence type="ECO:0000256" key="7">
    <source>
        <dbReference type="ARBA" id="ARBA00023010"/>
    </source>
</evidence>
<dbReference type="GO" id="GO:0015031">
    <property type="term" value="P:protein transport"/>
    <property type="evidence" value="ECO:0007669"/>
    <property type="project" value="UniProtKB-KW"/>
</dbReference>